<dbReference type="InterPro" id="IPR051210">
    <property type="entry name" value="Ub_ligase/GEF_domain"/>
</dbReference>
<dbReference type="SUPFAM" id="SSF50985">
    <property type="entry name" value="RCC1/BLIP-II"/>
    <property type="match status" value="1"/>
</dbReference>
<dbReference type="Gene3D" id="2.130.10.30">
    <property type="entry name" value="Regulator of chromosome condensation 1/beta-lactamase-inhibitor protein II"/>
    <property type="match status" value="2"/>
</dbReference>
<dbReference type="AlphaFoldDB" id="A0A1V9YFF7"/>
<dbReference type="InterPro" id="IPR009091">
    <property type="entry name" value="RCC1/BLIP-II"/>
</dbReference>
<dbReference type="Gene3D" id="1.20.1280.50">
    <property type="match status" value="1"/>
</dbReference>
<evidence type="ECO:0000256" key="2">
    <source>
        <dbReference type="PROSITE-ProRule" id="PRU00235"/>
    </source>
</evidence>
<organism evidence="3 4">
    <name type="scientific">Achlya hypogyna</name>
    <name type="common">Oomycete</name>
    <name type="synonym">Protoachlya hypogyna</name>
    <dbReference type="NCBI Taxonomy" id="1202772"/>
    <lineage>
        <taxon>Eukaryota</taxon>
        <taxon>Sar</taxon>
        <taxon>Stramenopiles</taxon>
        <taxon>Oomycota</taxon>
        <taxon>Saprolegniomycetes</taxon>
        <taxon>Saprolegniales</taxon>
        <taxon>Achlyaceae</taxon>
        <taxon>Achlya</taxon>
    </lineage>
</organism>
<dbReference type="PROSITE" id="PS50012">
    <property type="entry name" value="RCC1_3"/>
    <property type="match status" value="2"/>
</dbReference>
<name>A0A1V9YFF7_ACHHY</name>
<dbReference type="SUPFAM" id="SSF81383">
    <property type="entry name" value="F-box domain"/>
    <property type="match status" value="1"/>
</dbReference>
<reference evidence="3 4" key="1">
    <citation type="journal article" date="2014" name="Genome Biol. Evol.">
        <title>The secreted proteins of Achlya hypogyna and Thraustotheca clavata identify the ancestral oomycete secretome and reveal gene acquisitions by horizontal gene transfer.</title>
        <authorList>
            <person name="Misner I."/>
            <person name="Blouin N."/>
            <person name="Leonard G."/>
            <person name="Richards T.A."/>
            <person name="Lane C.E."/>
        </authorList>
    </citation>
    <scope>NUCLEOTIDE SEQUENCE [LARGE SCALE GENOMIC DNA]</scope>
    <source>
        <strain evidence="3 4">ATCC 48635</strain>
    </source>
</reference>
<proteinExistence type="predicted"/>
<dbReference type="EMBL" id="JNBR01001855">
    <property type="protein sequence ID" value="OQR84475.1"/>
    <property type="molecule type" value="Genomic_DNA"/>
</dbReference>
<dbReference type="OrthoDB" id="61110at2759"/>
<accession>A0A1V9YFF7</accession>
<protein>
    <recommendedName>
        <fullName evidence="5">Regulator of chromosome condensation (RCC1)-like protein</fullName>
    </recommendedName>
</protein>
<feature type="repeat" description="RCC1" evidence="2">
    <location>
        <begin position="78"/>
        <end position="129"/>
    </location>
</feature>
<keyword evidence="1" id="KW-0677">Repeat</keyword>
<dbReference type="InterPro" id="IPR036047">
    <property type="entry name" value="F-box-like_dom_sf"/>
</dbReference>
<dbReference type="InterPro" id="IPR000408">
    <property type="entry name" value="Reg_chr_condens"/>
</dbReference>
<comment type="caution">
    <text evidence="3">The sequence shown here is derived from an EMBL/GenBank/DDBJ whole genome shotgun (WGS) entry which is preliminary data.</text>
</comment>
<evidence type="ECO:0000313" key="3">
    <source>
        <dbReference type="EMBL" id="OQR84475.1"/>
    </source>
</evidence>
<evidence type="ECO:0008006" key="5">
    <source>
        <dbReference type="Google" id="ProtNLM"/>
    </source>
</evidence>
<sequence length="406" mass="43868">MASGIVCLADEVLQGIALFLDVRSICSLDLTARSLHETLSVSPKLWEALCIRDFRIAPQAFPRLTAVWSRLYRRMHAPVVLTWGQSNNGRLGHDGYRNIDRPRVLDTTPMGKIARITCSGFGMHSLTQKGDVWFWGSLDGHVTMPMTKIPLPEPCRSVSSGRTFGCALGDSGVAYAWSERRGVNVVRCNVLPDGSVTPVVAIVAGWTTVAMLHASGAITACDVRNFDRLHAMKTFVLPVPDKAIAVACGADFTAAITDCGHVYVWRGLQRQCSRLDDADGRPILTTHATACHQNLSVYDQASCTVRCFHIDLHQMRETTPAELTGKQVCKVTHGDWHSGVLTSDGAVWTWGNGSEALGTGYHAGRVAAPTLVTQGLEGLFVFDIGFGGWHSAALAVALDDTVLATA</sequence>
<evidence type="ECO:0000313" key="4">
    <source>
        <dbReference type="Proteomes" id="UP000243579"/>
    </source>
</evidence>
<dbReference type="PANTHER" id="PTHR22870:SF382">
    <property type="entry name" value="REGULATOR OF CHROMOSOME CONDENSATION (RCC1) FAMILY PROTEIN"/>
    <property type="match status" value="1"/>
</dbReference>
<gene>
    <name evidence="3" type="ORF">ACHHYP_13333</name>
</gene>
<dbReference type="Proteomes" id="UP000243579">
    <property type="component" value="Unassembled WGS sequence"/>
</dbReference>
<dbReference type="PANTHER" id="PTHR22870">
    <property type="entry name" value="REGULATOR OF CHROMOSOME CONDENSATION"/>
    <property type="match status" value="1"/>
</dbReference>
<dbReference type="Pfam" id="PF00415">
    <property type="entry name" value="RCC1"/>
    <property type="match status" value="1"/>
</dbReference>
<keyword evidence="4" id="KW-1185">Reference proteome</keyword>
<evidence type="ECO:0000256" key="1">
    <source>
        <dbReference type="ARBA" id="ARBA00022737"/>
    </source>
</evidence>
<feature type="repeat" description="RCC1" evidence="2">
    <location>
        <begin position="345"/>
        <end position="397"/>
    </location>
</feature>